<dbReference type="RefSeq" id="WP_344675198.1">
    <property type="nucleotide sequence ID" value="NZ_BAAAZI010000011.1"/>
</dbReference>
<dbReference type="Proteomes" id="UP001500101">
    <property type="component" value="Unassembled WGS sequence"/>
</dbReference>
<evidence type="ECO:0000256" key="7">
    <source>
        <dbReference type="SAM" id="Phobius"/>
    </source>
</evidence>
<feature type="transmembrane region" description="Helical" evidence="7">
    <location>
        <begin position="115"/>
        <end position="141"/>
    </location>
</feature>
<organism evidence="8 9">
    <name type="scientific">Sphingobacterium kyonggiense</name>
    <dbReference type="NCBI Taxonomy" id="714075"/>
    <lineage>
        <taxon>Bacteria</taxon>
        <taxon>Pseudomonadati</taxon>
        <taxon>Bacteroidota</taxon>
        <taxon>Sphingobacteriia</taxon>
        <taxon>Sphingobacteriales</taxon>
        <taxon>Sphingobacteriaceae</taxon>
        <taxon>Sphingobacterium</taxon>
    </lineage>
</organism>
<feature type="transmembrane region" description="Helical" evidence="7">
    <location>
        <begin position="6"/>
        <end position="22"/>
    </location>
</feature>
<evidence type="ECO:0000256" key="1">
    <source>
        <dbReference type="ARBA" id="ARBA00004651"/>
    </source>
</evidence>
<sequence length="326" mass="37490">MTIEIYIALALIGFALTFYLMLDGYDVGLGIMLPFQGNIQDQRVLVSIVQSSWDGNESWIILIGTMLWGAFPGVYSTVLPDHYIYLYIMLFGFFLRAVSMEFQGTKRQFAQYWRYLFFLSSWMIVLPQGLIFASIICSFLNPAVVNHVIMNTCIVLLLVLMYGINGMNWQYMKSVGRVKKKAVLFSRWLIVSFLLIFSISLWMLLQKNAILISFSKERAIALIAVAVLIYMVLIFMYSYYSFKKVQQHVATFYAALMIDLLLVIGLGLFMFPYISPEVLIENTASPSPSSIRFLVIGVGLCMPMVLWYNLFAYRVFKGKQKYVNKH</sequence>
<evidence type="ECO:0000256" key="6">
    <source>
        <dbReference type="ARBA" id="ARBA00023136"/>
    </source>
</evidence>
<dbReference type="Pfam" id="PF02322">
    <property type="entry name" value="Cyt_bd_oxida_II"/>
    <property type="match status" value="1"/>
</dbReference>
<dbReference type="PANTHER" id="PTHR43141:SF4">
    <property type="entry name" value="CYTOCHROME BD2 SUBUNIT II"/>
    <property type="match status" value="1"/>
</dbReference>
<accession>A0ABP7YYN0</accession>
<dbReference type="EMBL" id="BAAAZI010000011">
    <property type="protein sequence ID" value="GAA4143826.1"/>
    <property type="molecule type" value="Genomic_DNA"/>
</dbReference>
<feature type="transmembrane region" description="Helical" evidence="7">
    <location>
        <begin position="252"/>
        <end position="274"/>
    </location>
</feature>
<feature type="transmembrane region" description="Helical" evidence="7">
    <location>
        <begin position="294"/>
        <end position="316"/>
    </location>
</feature>
<evidence type="ECO:0000256" key="2">
    <source>
        <dbReference type="ARBA" id="ARBA00007543"/>
    </source>
</evidence>
<comment type="similarity">
    <text evidence="2">Belongs to the cytochrome ubiquinol oxidase subunit 2 family.</text>
</comment>
<comment type="subcellular location">
    <subcellularLocation>
        <location evidence="1">Cell membrane</location>
        <topology evidence="1">Multi-pass membrane protein</topology>
    </subcellularLocation>
</comment>
<evidence type="ECO:0000313" key="9">
    <source>
        <dbReference type="Proteomes" id="UP001500101"/>
    </source>
</evidence>
<reference evidence="9" key="1">
    <citation type="journal article" date="2019" name="Int. J. Syst. Evol. Microbiol.">
        <title>The Global Catalogue of Microorganisms (GCM) 10K type strain sequencing project: providing services to taxonomists for standard genome sequencing and annotation.</title>
        <authorList>
            <consortium name="The Broad Institute Genomics Platform"/>
            <consortium name="The Broad Institute Genome Sequencing Center for Infectious Disease"/>
            <person name="Wu L."/>
            <person name="Ma J."/>
        </authorList>
    </citation>
    <scope>NUCLEOTIDE SEQUENCE [LARGE SCALE GENOMIC DNA]</scope>
    <source>
        <strain evidence="9">JCM 16704</strain>
    </source>
</reference>
<feature type="transmembrane region" description="Helical" evidence="7">
    <location>
        <begin position="147"/>
        <end position="164"/>
    </location>
</feature>
<keyword evidence="5 7" id="KW-1133">Transmembrane helix</keyword>
<keyword evidence="9" id="KW-1185">Reference proteome</keyword>
<feature type="transmembrane region" description="Helical" evidence="7">
    <location>
        <begin position="84"/>
        <end position="103"/>
    </location>
</feature>
<name>A0ABP7YYN0_9SPHI</name>
<keyword evidence="4 7" id="KW-0812">Transmembrane</keyword>
<feature type="transmembrane region" description="Helical" evidence="7">
    <location>
        <begin position="220"/>
        <end position="240"/>
    </location>
</feature>
<gene>
    <name evidence="8" type="primary">cydB_1</name>
    <name evidence="8" type="ORF">GCM10022216_26110</name>
</gene>
<keyword evidence="3" id="KW-1003">Cell membrane</keyword>
<proteinExistence type="inferred from homology"/>
<evidence type="ECO:0000313" key="8">
    <source>
        <dbReference type="EMBL" id="GAA4143826.1"/>
    </source>
</evidence>
<dbReference type="PANTHER" id="PTHR43141">
    <property type="entry name" value="CYTOCHROME BD2 SUBUNIT II"/>
    <property type="match status" value="1"/>
</dbReference>
<feature type="transmembrane region" description="Helical" evidence="7">
    <location>
        <begin position="185"/>
        <end position="205"/>
    </location>
</feature>
<comment type="caution">
    <text evidence="8">The sequence shown here is derived from an EMBL/GenBank/DDBJ whole genome shotgun (WGS) entry which is preliminary data.</text>
</comment>
<evidence type="ECO:0000256" key="5">
    <source>
        <dbReference type="ARBA" id="ARBA00022989"/>
    </source>
</evidence>
<protein>
    <submittedName>
        <fullName evidence="8">Cytochrome d ubiquinol oxidase subunit II</fullName>
    </submittedName>
</protein>
<dbReference type="InterPro" id="IPR003317">
    <property type="entry name" value="Cyt-d_oxidase_su2"/>
</dbReference>
<evidence type="ECO:0000256" key="4">
    <source>
        <dbReference type="ARBA" id="ARBA00022692"/>
    </source>
</evidence>
<keyword evidence="6 7" id="KW-0472">Membrane</keyword>
<evidence type="ECO:0000256" key="3">
    <source>
        <dbReference type="ARBA" id="ARBA00022475"/>
    </source>
</evidence>